<protein>
    <submittedName>
        <fullName evidence="2">Uncharacterized protein</fullName>
    </submittedName>
</protein>
<name>A0A0A9EV08_ARUDO</name>
<reference evidence="2" key="2">
    <citation type="journal article" date="2015" name="Data Brief">
        <title>Shoot transcriptome of the giant reed, Arundo donax.</title>
        <authorList>
            <person name="Barrero R.A."/>
            <person name="Guerrero F.D."/>
            <person name="Moolhuijzen P."/>
            <person name="Goolsby J.A."/>
            <person name="Tidwell J."/>
            <person name="Bellgard S.E."/>
            <person name="Bellgard M.I."/>
        </authorList>
    </citation>
    <scope>NUCLEOTIDE SEQUENCE</scope>
    <source>
        <tissue evidence="2">Shoot tissue taken approximately 20 cm above the soil surface</tissue>
    </source>
</reference>
<proteinExistence type="predicted"/>
<reference evidence="2" key="1">
    <citation type="submission" date="2014-09" db="EMBL/GenBank/DDBJ databases">
        <authorList>
            <person name="Magalhaes I.L.F."/>
            <person name="Oliveira U."/>
            <person name="Santos F.R."/>
            <person name="Vidigal T.H.D.A."/>
            <person name="Brescovit A.D."/>
            <person name="Santos A.J."/>
        </authorList>
    </citation>
    <scope>NUCLEOTIDE SEQUENCE</scope>
    <source>
        <tissue evidence="2">Shoot tissue taken approximately 20 cm above the soil surface</tissue>
    </source>
</reference>
<sequence>MYTSLSFDISFMFIIFLSFWVSSPNSM</sequence>
<keyword evidence="1" id="KW-0812">Transmembrane</keyword>
<evidence type="ECO:0000256" key="1">
    <source>
        <dbReference type="SAM" id="Phobius"/>
    </source>
</evidence>
<evidence type="ECO:0000313" key="2">
    <source>
        <dbReference type="EMBL" id="JAD99882.1"/>
    </source>
</evidence>
<keyword evidence="1" id="KW-1133">Transmembrane helix</keyword>
<accession>A0A0A9EV08</accession>
<dbReference type="AlphaFoldDB" id="A0A0A9EV08"/>
<dbReference type="EMBL" id="GBRH01198013">
    <property type="protein sequence ID" value="JAD99882.1"/>
    <property type="molecule type" value="Transcribed_RNA"/>
</dbReference>
<keyword evidence="1" id="KW-0472">Membrane</keyword>
<organism evidence="2">
    <name type="scientific">Arundo donax</name>
    <name type="common">Giant reed</name>
    <name type="synonym">Donax arundinaceus</name>
    <dbReference type="NCBI Taxonomy" id="35708"/>
    <lineage>
        <taxon>Eukaryota</taxon>
        <taxon>Viridiplantae</taxon>
        <taxon>Streptophyta</taxon>
        <taxon>Embryophyta</taxon>
        <taxon>Tracheophyta</taxon>
        <taxon>Spermatophyta</taxon>
        <taxon>Magnoliopsida</taxon>
        <taxon>Liliopsida</taxon>
        <taxon>Poales</taxon>
        <taxon>Poaceae</taxon>
        <taxon>PACMAD clade</taxon>
        <taxon>Arundinoideae</taxon>
        <taxon>Arundineae</taxon>
        <taxon>Arundo</taxon>
    </lineage>
</organism>
<feature type="transmembrane region" description="Helical" evidence="1">
    <location>
        <begin position="6"/>
        <end position="23"/>
    </location>
</feature>